<evidence type="ECO:0000256" key="1">
    <source>
        <dbReference type="SAM" id="Phobius"/>
    </source>
</evidence>
<dbReference type="InterPro" id="IPR013424">
    <property type="entry name" value="Ice-binding_C"/>
</dbReference>
<accession>A0A951Q2E9</accession>
<name>A0A951Q2E9_9NOST</name>
<keyword evidence="1" id="KW-1133">Transmembrane helix</keyword>
<comment type="caution">
    <text evidence="2">The sequence shown here is derived from an EMBL/GenBank/DDBJ whole genome shotgun (WGS) entry which is preliminary data.</text>
</comment>
<reference evidence="2" key="2">
    <citation type="journal article" date="2022" name="Microbiol. Resour. Announc.">
        <title>Metagenome Sequencing to Explore Phylogenomics of Terrestrial Cyanobacteria.</title>
        <authorList>
            <person name="Ward R.D."/>
            <person name="Stajich J.E."/>
            <person name="Johansen J.R."/>
            <person name="Huntemann M."/>
            <person name="Clum A."/>
            <person name="Foster B."/>
            <person name="Foster B."/>
            <person name="Roux S."/>
            <person name="Palaniappan K."/>
            <person name="Varghese N."/>
            <person name="Mukherjee S."/>
            <person name="Reddy T.B.K."/>
            <person name="Daum C."/>
            <person name="Copeland A."/>
            <person name="Chen I.A."/>
            <person name="Ivanova N.N."/>
            <person name="Kyrpides N.C."/>
            <person name="Shapiro N."/>
            <person name="Eloe-Fadrosh E.A."/>
            <person name="Pietrasiak N."/>
        </authorList>
    </citation>
    <scope>NUCLEOTIDE SEQUENCE</scope>
    <source>
        <strain evidence="2">JT2-VF2</strain>
    </source>
</reference>
<evidence type="ECO:0000313" key="2">
    <source>
        <dbReference type="EMBL" id="MBW4563481.1"/>
    </source>
</evidence>
<protein>
    <submittedName>
        <fullName evidence="2">PEP-CTERM sorting domain-containing protein</fullName>
    </submittedName>
</protein>
<dbReference type="NCBIfam" id="TIGR02595">
    <property type="entry name" value="PEP_CTERM"/>
    <property type="match status" value="1"/>
</dbReference>
<feature type="transmembrane region" description="Helical" evidence="1">
    <location>
        <begin position="20"/>
        <end position="39"/>
    </location>
</feature>
<sequence>MTLRYTDSQIKSKIYFLRNLKLWLLFNAVSSVFLFGNAAQALTFNLDGGADFNFSADTTTRAGVGSATGTINTSTGNAGFNNFFTSSYALLGAVNTGTANSTAFSQGSSSAVSKTKYTFTDADLAGNTIQINFSYAFSGTSGNPGGDALEVSFFDNIDGISVPFGNPITTLASTGVASVSFTADNSMLLANTAYDLIFQLTETTLGGTANNTAFGFDTVVIETVPIPPEGVPEPSTILGLLAGVGFISKLSSKFKSQVKSNTFKI</sequence>
<proteinExistence type="predicted"/>
<dbReference type="EMBL" id="JAHHHN010000013">
    <property type="protein sequence ID" value="MBW4563481.1"/>
    <property type="molecule type" value="Genomic_DNA"/>
</dbReference>
<evidence type="ECO:0000313" key="3">
    <source>
        <dbReference type="Proteomes" id="UP000715781"/>
    </source>
</evidence>
<organism evidence="2 3">
    <name type="scientific">Mojavia pulchra JT2-VF2</name>
    <dbReference type="NCBI Taxonomy" id="287848"/>
    <lineage>
        <taxon>Bacteria</taxon>
        <taxon>Bacillati</taxon>
        <taxon>Cyanobacteriota</taxon>
        <taxon>Cyanophyceae</taxon>
        <taxon>Nostocales</taxon>
        <taxon>Nostocaceae</taxon>
    </lineage>
</organism>
<keyword evidence="1" id="KW-0472">Membrane</keyword>
<gene>
    <name evidence="2" type="ORF">KME32_20515</name>
</gene>
<dbReference type="Proteomes" id="UP000715781">
    <property type="component" value="Unassembled WGS sequence"/>
</dbReference>
<dbReference type="AlphaFoldDB" id="A0A951Q2E9"/>
<reference evidence="2" key="1">
    <citation type="submission" date="2021-05" db="EMBL/GenBank/DDBJ databases">
        <authorList>
            <person name="Pietrasiak N."/>
            <person name="Ward R."/>
            <person name="Stajich J.E."/>
            <person name="Kurbessoian T."/>
        </authorList>
    </citation>
    <scope>NUCLEOTIDE SEQUENCE</scope>
    <source>
        <strain evidence="2">JT2-VF2</strain>
    </source>
</reference>
<keyword evidence="1" id="KW-0812">Transmembrane</keyword>